<feature type="region of interest" description="Disordered" evidence="1">
    <location>
        <begin position="780"/>
        <end position="826"/>
    </location>
</feature>
<protein>
    <recommendedName>
        <fullName evidence="2">Calponin-homology (CH) domain-containing protein</fullName>
    </recommendedName>
</protein>
<dbReference type="GO" id="GO:0051764">
    <property type="term" value="P:actin crosslink formation"/>
    <property type="evidence" value="ECO:0007669"/>
    <property type="project" value="TreeGrafter"/>
</dbReference>
<dbReference type="PANTHER" id="PTHR46756">
    <property type="entry name" value="TRANSGELIN"/>
    <property type="match status" value="1"/>
</dbReference>
<accession>A0A5B7C938</accession>
<dbReference type="PANTHER" id="PTHR46756:SF18">
    <property type="entry name" value="GAS2-LIKE PROTEIN PICKLED EGGS"/>
    <property type="match status" value="1"/>
</dbReference>
<dbReference type="EMBL" id="GHES01046889">
    <property type="protein sequence ID" value="MPA77448.1"/>
    <property type="molecule type" value="Transcribed_RNA"/>
</dbReference>
<reference evidence="3" key="1">
    <citation type="submission" date="2019-08" db="EMBL/GenBank/DDBJ databases">
        <title>Reference gene set and small RNA set construction with multiple tissues from Davidia involucrata Baill.</title>
        <authorList>
            <person name="Yang H."/>
            <person name="Zhou C."/>
            <person name="Li G."/>
            <person name="Wang J."/>
            <person name="Gao P."/>
            <person name="Wang M."/>
            <person name="Wang R."/>
            <person name="Zhao Y."/>
        </authorList>
    </citation>
    <scope>NUCLEOTIDE SEQUENCE</scope>
    <source>
        <tissue evidence="3">Mixed with DoveR01_LX</tissue>
    </source>
</reference>
<dbReference type="Gene3D" id="1.10.418.10">
    <property type="entry name" value="Calponin-like domain"/>
    <property type="match status" value="1"/>
</dbReference>
<organism evidence="3">
    <name type="scientific">Davidia involucrata</name>
    <name type="common">Dove tree</name>
    <dbReference type="NCBI Taxonomy" id="16924"/>
    <lineage>
        <taxon>Eukaryota</taxon>
        <taxon>Viridiplantae</taxon>
        <taxon>Streptophyta</taxon>
        <taxon>Embryophyta</taxon>
        <taxon>Tracheophyta</taxon>
        <taxon>Spermatophyta</taxon>
        <taxon>Magnoliopsida</taxon>
        <taxon>eudicotyledons</taxon>
        <taxon>Gunneridae</taxon>
        <taxon>Pentapetalae</taxon>
        <taxon>asterids</taxon>
        <taxon>Cornales</taxon>
        <taxon>Nyssaceae</taxon>
        <taxon>Davidia</taxon>
    </lineage>
</organism>
<evidence type="ECO:0000256" key="1">
    <source>
        <dbReference type="SAM" id="MobiDB-lite"/>
    </source>
</evidence>
<evidence type="ECO:0000313" key="3">
    <source>
        <dbReference type="EMBL" id="MPA77448.1"/>
    </source>
</evidence>
<proteinExistence type="predicted"/>
<gene>
    <name evidence="3" type="ORF">Din_046889</name>
</gene>
<dbReference type="PROSITE" id="PS50021">
    <property type="entry name" value="CH"/>
    <property type="match status" value="1"/>
</dbReference>
<dbReference type="GO" id="GO:0005884">
    <property type="term" value="C:actin filament"/>
    <property type="evidence" value="ECO:0007669"/>
    <property type="project" value="TreeGrafter"/>
</dbReference>
<dbReference type="CDD" id="cd00014">
    <property type="entry name" value="CH_SF"/>
    <property type="match status" value="1"/>
</dbReference>
<dbReference type="InterPro" id="IPR036872">
    <property type="entry name" value="CH_dom_sf"/>
</dbReference>
<feature type="compositionally biased region" description="Polar residues" evidence="1">
    <location>
        <begin position="787"/>
        <end position="796"/>
    </location>
</feature>
<dbReference type="SUPFAM" id="SSF47576">
    <property type="entry name" value="Calponin-homology domain, CH-domain"/>
    <property type="match status" value="1"/>
</dbReference>
<feature type="domain" description="Calponin-homology (CH)" evidence="2">
    <location>
        <begin position="27"/>
        <end position="149"/>
    </location>
</feature>
<dbReference type="InterPro" id="IPR001715">
    <property type="entry name" value="CH_dom"/>
</dbReference>
<evidence type="ECO:0000259" key="2">
    <source>
        <dbReference type="PROSITE" id="PS50021"/>
    </source>
</evidence>
<sequence>MGPAVAVGTGDPSSSFAESNFRELDDVFLQTQTRIWLGEVLHTRLDEQLHISDLLADGELLFEVSKVILKMLLAKCMELRHVKAQKYKPFGSRKSSGRYRPYSNVDSFLKICKSLGLNGIDLFSPSDVVEKRHIRKVCICIRSFSMKARSKQLNVPDFDIVTYTVAMPTNMVGCIRRSLELSQFSFTSSASVSPYESSRSKYRRKKSIAAACGRNYDSCSEGSDDTVNNYMGAQSYSSSTNYSCDTASLKNSDVEKSQEVSSMLKKYASAQDLLESEILDQEKDEDEQSHYESECLAESVGSLCSQYVDDDHQLESMSSPCVDSRMKLYCAVSHINNGVRHSHENGARDLINLDFGLGNDVSVVGDSLDDNTAESCISHQLAFSDLTVLGTDSNYPAFFDGGDSMINLYMGTDSHGSRSTQRTSQNGFGKRFFDDIEDVEVSSTTSMNSVSGRRLSFDFDDQFDADDKTAKVNFTELQNYEADRLDKSPMRGYESQDMAKYETPVHSFTPDTEKPQSEMKLENFKFSTKLFLPCPDDWKSYATGCEDHVDSFSSESGMSQINSGDALWLKGSNFVVAYNDKEVKGTTMVESHPDIKERRDNNVPATCSEDSGASCNAVAVEESERCHRINRTDDGSGIQHQDIIIEDIISLGAHTSYILAVDNPAVNPNSVVSANQSEPTAQKHPFSTIEISPSVGREHYQACTDHNEDLLHCAESTNKDERKHEIVDILAEEISDGRKYTSAGVPESKPHRRPLLKTVVKGTAIFGVLFLLLHLRSRSGREKTGEANKQSSQIEKSNGVEFSKRNGQKGSRVNGIYPAEKLKLGN</sequence>
<dbReference type="GO" id="GO:0008093">
    <property type="term" value="F:cytoskeletal anchor activity"/>
    <property type="evidence" value="ECO:0007669"/>
    <property type="project" value="TreeGrafter"/>
</dbReference>
<dbReference type="AlphaFoldDB" id="A0A5B7C938"/>
<dbReference type="GO" id="GO:0051015">
    <property type="term" value="F:actin filament binding"/>
    <property type="evidence" value="ECO:0007669"/>
    <property type="project" value="TreeGrafter"/>
</dbReference>
<name>A0A5B7C938_DAVIN</name>